<gene>
    <name evidence="2" type="ORF">GCM10012284_59690</name>
</gene>
<protein>
    <recommendedName>
        <fullName evidence="4">3-keto-disaccharide hydrolase domain-containing protein</fullName>
    </recommendedName>
</protein>
<proteinExistence type="predicted"/>
<keyword evidence="3" id="KW-1185">Reference proteome</keyword>
<dbReference type="AlphaFoldDB" id="A0A8J3C4E8"/>
<evidence type="ECO:0000313" key="3">
    <source>
        <dbReference type="Proteomes" id="UP000656042"/>
    </source>
</evidence>
<comment type="caution">
    <text evidence="2">The sequence shown here is derived from an EMBL/GenBank/DDBJ whole genome shotgun (WGS) entry which is preliminary data.</text>
</comment>
<dbReference type="Gene3D" id="2.60.120.260">
    <property type="entry name" value="Galactose-binding domain-like"/>
    <property type="match status" value="1"/>
</dbReference>
<reference evidence="2" key="1">
    <citation type="journal article" date="2014" name="Int. J. Syst. Evol. Microbiol.">
        <title>Complete genome sequence of Corynebacterium casei LMG S-19264T (=DSM 44701T), isolated from a smear-ripened cheese.</title>
        <authorList>
            <consortium name="US DOE Joint Genome Institute (JGI-PGF)"/>
            <person name="Walter F."/>
            <person name="Albersmeier A."/>
            <person name="Kalinowski J."/>
            <person name="Ruckert C."/>
        </authorList>
    </citation>
    <scope>NUCLEOTIDE SEQUENCE</scope>
    <source>
        <strain evidence="2">CGMCC 4.7299</strain>
    </source>
</reference>
<dbReference type="Proteomes" id="UP000656042">
    <property type="component" value="Unassembled WGS sequence"/>
</dbReference>
<organism evidence="2 3">
    <name type="scientific">Mangrovihabitans endophyticus</name>
    <dbReference type="NCBI Taxonomy" id="1751298"/>
    <lineage>
        <taxon>Bacteria</taxon>
        <taxon>Bacillati</taxon>
        <taxon>Actinomycetota</taxon>
        <taxon>Actinomycetes</taxon>
        <taxon>Micromonosporales</taxon>
        <taxon>Micromonosporaceae</taxon>
        <taxon>Mangrovihabitans</taxon>
    </lineage>
</organism>
<accession>A0A8J3C4E8</accession>
<evidence type="ECO:0000313" key="2">
    <source>
        <dbReference type="EMBL" id="GGL17165.1"/>
    </source>
</evidence>
<keyword evidence="1" id="KW-0732">Signal</keyword>
<dbReference type="EMBL" id="BMMX01000055">
    <property type="protein sequence ID" value="GGL17165.1"/>
    <property type="molecule type" value="Genomic_DNA"/>
</dbReference>
<dbReference type="SUPFAM" id="SSF49785">
    <property type="entry name" value="Galactose-binding domain-like"/>
    <property type="match status" value="1"/>
</dbReference>
<feature type="signal peptide" evidence="1">
    <location>
        <begin position="1"/>
        <end position="26"/>
    </location>
</feature>
<sequence length="412" mass="44795">MRVKKRVAVPMLASVLTTLITIPAVADTTPPNQSFEQGWENAKLKCWSVGGTGDARFTVTGRGHSGWAAYVEGHGPDGERLKLTSDQTPECAIAVTAGKTYSLSFWSWASDNTEPVVYAFTPGRGWRHWYWGAKIPGGPLARHSMTLPPIRDGVTLVSVGLAFGATTTVVLDDVALSPPAGESLFAPSFSRLDGLVTNEFAYWSPTNPTRRDSTDWEMTSGSLFSRSGNGYTGRIDSIQADSTSVNGTNSAIFRLTTRDHSFTDVAVRMNLDVHRFTSTSRTPRRDWDGVHLFLRYKSQYELYYASVARRDGKVLIKKKCRGGSANGGSYYPVSAEVRDQRVAPDQWTRVGASIRDNADGSVTITLDRGGRTLATATDRGIGCAPLRGAGALGIRGDNTEFEFNTFRVTSLG</sequence>
<name>A0A8J3C4E8_9ACTN</name>
<dbReference type="RefSeq" id="WP_189082677.1">
    <property type="nucleotide sequence ID" value="NZ_BMMX01000055.1"/>
</dbReference>
<feature type="chain" id="PRO_5035144497" description="3-keto-disaccharide hydrolase domain-containing protein" evidence="1">
    <location>
        <begin position="27"/>
        <end position="412"/>
    </location>
</feature>
<evidence type="ECO:0000256" key="1">
    <source>
        <dbReference type="SAM" id="SignalP"/>
    </source>
</evidence>
<dbReference type="InterPro" id="IPR008979">
    <property type="entry name" value="Galactose-bd-like_sf"/>
</dbReference>
<evidence type="ECO:0008006" key="4">
    <source>
        <dbReference type="Google" id="ProtNLM"/>
    </source>
</evidence>
<reference evidence="2" key="2">
    <citation type="submission" date="2020-09" db="EMBL/GenBank/DDBJ databases">
        <authorList>
            <person name="Sun Q."/>
            <person name="Zhou Y."/>
        </authorList>
    </citation>
    <scope>NUCLEOTIDE SEQUENCE</scope>
    <source>
        <strain evidence="2">CGMCC 4.7299</strain>
    </source>
</reference>